<dbReference type="AlphaFoldDB" id="A0A9P5TGZ6"/>
<reference evidence="1" key="1">
    <citation type="submission" date="2020-11" db="EMBL/GenBank/DDBJ databases">
        <authorList>
            <consortium name="DOE Joint Genome Institute"/>
            <person name="Ahrendt S."/>
            <person name="Riley R."/>
            <person name="Andreopoulos W."/>
            <person name="LaButti K."/>
            <person name="Pangilinan J."/>
            <person name="Ruiz-duenas F.J."/>
            <person name="Barrasa J.M."/>
            <person name="Sanchez-Garcia M."/>
            <person name="Camarero S."/>
            <person name="Miyauchi S."/>
            <person name="Serrano A."/>
            <person name="Linde D."/>
            <person name="Babiker R."/>
            <person name="Drula E."/>
            <person name="Ayuso-Fernandez I."/>
            <person name="Pacheco R."/>
            <person name="Padilla G."/>
            <person name="Ferreira P."/>
            <person name="Barriuso J."/>
            <person name="Kellner H."/>
            <person name="Castanera R."/>
            <person name="Alfaro M."/>
            <person name="Ramirez L."/>
            <person name="Pisabarro A.G."/>
            <person name="Kuo A."/>
            <person name="Tritt A."/>
            <person name="Lipzen A."/>
            <person name="He G."/>
            <person name="Yan M."/>
            <person name="Ng V."/>
            <person name="Cullen D."/>
            <person name="Martin F."/>
            <person name="Rosso M.-N."/>
            <person name="Henrissat B."/>
            <person name="Hibbett D."/>
            <person name="Martinez A.T."/>
            <person name="Grigoriev I.V."/>
        </authorList>
    </citation>
    <scope>NUCLEOTIDE SEQUENCE</scope>
    <source>
        <strain evidence="1">AH 44721</strain>
    </source>
</reference>
<accession>A0A9P5TGZ6</accession>
<name>A0A9P5TGZ6_GYMJU</name>
<evidence type="ECO:0000313" key="2">
    <source>
        <dbReference type="Proteomes" id="UP000724874"/>
    </source>
</evidence>
<organism evidence="1 2">
    <name type="scientific">Gymnopilus junonius</name>
    <name type="common">Spectacular rustgill mushroom</name>
    <name type="synonym">Gymnopilus spectabilis subsp. junonius</name>
    <dbReference type="NCBI Taxonomy" id="109634"/>
    <lineage>
        <taxon>Eukaryota</taxon>
        <taxon>Fungi</taxon>
        <taxon>Dikarya</taxon>
        <taxon>Basidiomycota</taxon>
        <taxon>Agaricomycotina</taxon>
        <taxon>Agaricomycetes</taxon>
        <taxon>Agaricomycetidae</taxon>
        <taxon>Agaricales</taxon>
        <taxon>Agaricineae</taxon>
        <taxon>Hymenogastraceae</taxon>
        <taxon>Gymnopilus</taxon>
    </lineage>
</organism>
<dbReference type="Gene3D" id="3.60.130.30">
    <property type="match status" value="1"/>
</dbReference>
<proteinExistence type="predicted"/>
<protein>
    <submittedName>
        <fullName evidence="1">Uncharacterized protein</fullName>
    </submittedName>
</protein>
<evidence type="ECO:0000313" key="1">
    <source>
        <dbReference type="EMBL" id="KAF8873851.1"/>
    </source>
</evidence>
<dbReference type="Proteomes" id="UP000724874">
    <property type="component" value="Unassembled WGS sequence"/>
</dbReference>
<dbReference type="OrthoDB" id="3245313at2759"/>
<keyword evidence="2" id="KW-1185">Reference proteome</keyword>
<sequence>MAGKLRSAQIKYLVCLEPFVRTPHILSDSENRIGVILVGRPDSEDWDEVVQGATEAMEAVRRIGAQHKAFKKKDVDHRRGKFTAFAAGVSFGGPGNLVHTAFQCRLVSLLLHNKYIWCITGFQSSSLAFFAPKLYCYYANTLTSLFDHHPGLEHNFSNSIFPACTFNCGPATVALDHLDDRNLSHGLCGLTALGSYDLTRGGHLILLNMKLYVRFPPGSTALIPSACLHHANTKIWDGETRLSFAQYTASGLFRWVAYGFQSAKNLEMQPGRKVKKTEIDEEDGTRWEHGLAMFSKIETLAADQRDVFDLD</sequence>
<comment type="caution">
    <text evidence="1">The sequence shown here is derived from an EMBL/GenBank/DDBJ whole genome shotgun (WGS) entry which is preliminary data.</text>
</comment>
<dbReference type="EMBL" id="JADNYJ010000227">
    <property type="protein sequence ID" value="KAF8873851.1"/>
    <property type="molecule type" value="Genomic_DNA"/>
</dbReference>
<gene>
    <name evidence="1" type="ORF">CPB84DRAFT_1690532</name>
</gene>